<evidence type="ECO:0000256" key="1">
    <source>
        <dbReference type="SAM" id="MobiDB-lite"/>
    </source>
</evidence>
<feature type="compositionally biased region" description="Low complexity" evidence="1">
    <location>
        <begin position="115"/>
        <end position="126"/>
    </location>
</feature>
<reference evidence="2" key="1">
    <citation type="submission" date="2017-07" db="EMBL/GenBank/DDBJ databases">
        <title>Taro Niue Genome Assembly and Annotation.</title>
        <authorList>
            <person name="Atibalentja N."/>
            <person name="Keating K."/>
            <person name="Fields C.J."/>
        </authorList>
    </citation>
    <scope>NUCLEOTIDE SEQUENCE</scope>
    <source>
        <strain evidence="2">Niue_2</strain>
        <tissue evidence="2">Leaf</tissue>
    </source>
</reference>
<gene>
    <name evidence="2" type="ORF">Taro_040150</name>
</gene>
<evidence type="ECO:0000313" key="3">
    <source>
        <dbReference type="Proteomes" id="UP000652761"/>
    </source>
</evidence>
<keyword evidence="3" id="KW-1185">Reference proteome</keyword>
<name>A0A843WTM3_COLES</name>
<protein>
    <submittedName>
        <fullName evidence="2">Uncharacterized protein</fullName>
    </submittedName>
</protein>
<comment type="caution">
    <text evidence="2">The sequence shown here is derived from an EMBL/GenBank/DDBJ whole genome shotgun (WGS) entry which is preliminary data.</text>
</comment>
<dbReference type="AlphaFoldDB" id="A0A843WTM3"/>
<accession>A0A843WTM3</accession>
<proteinExistence type="predicted"/>
<evidence type="ECO:0000313" key="2">
    <source>
        <dbReference type="EMBL" id="MQM07314.1"/>
    </source>
</evidence>
<feature type="region of interest" description="Disordered" evidence="1">
    <location>
        <begin position="47"/>
        <end position="166"/>
    </location>
</feature>
<dbReference type="Proteomes" id="UP000652761">
    <property type="component" value="Unassembled WGS sequence"/>
</dbReference>
<organism evidence="2 3">
    <name type="scientific">Colocasia esculenta</name>
    <name type="common">Wild taro</name>
    <name type="synonym">Arum esculentum</name>
    <dbReference type="NCBI Taxonomy" id="4460"/>
    <lineage>
        <taxon>Eukaryota</taxon>
        <taxon>Viridiplantae</taxon>
        <taxon>Streptophyta</taxon>
        <taxon>Embryophyta</taxon>
        <taxon>Tracheophyta</taxon>
        <taxon>Spermatophyta</taxon>
        <taxon>Magnoliopsida</taxon>
        <taxon>Liliopsida</taxon>
        <taxon>Araceae</taxon>
        <taxon>Aroideae</taxon>
        <taxon>Colocasieae</taxon>
        <taxon>Colocasia</taxon>
    </lineage>
</organism>
<sequence length="242" mass="26494">MGALTSQRLACPARKGHLPFFPKGASLHVTIKGRDTTAGKGQIFFVDDNATTNPSRPTRLGSGRLPLLHPPKNLEDHFPPKPSTLLFPSPFVKPRNPRRQPIASRRDPSSRRRASPSSPTCASSSRHQVSEPRRHRCEPRIAVPSTVDPSTPTPAPTPSPTLRKTTSSNFELIVATSLAEKTQVGTCYSTSSSTVEINGEHHECKGTSEDHMLMPRRESAQVRATQGFALWDPKSCLKVVPR</sequence>
<dbReference type="EMBL" id="NMUH01003846">
    <property type="protein sequence ID" value="MQM07314.1"/>
    <property type="molecule type" value="Genomic_DNA"/>
</dbReference>